<gene>
    <name evidence="1" type="ORF">D0Y65_046645</name>
</gene>
<dbReference type="AlphaFoldDB" id="A0A445GAC5"/>
<protein>
    <recommendedName>
        <fullName evidence="3">Protein PHOTOSYSTEM I ASSEMBLY 2, chloroplastic</fullName>
    </recommendedName>
</protein>
<evidence type="ECO:0000313" key="2">
    <source>
        <dbReference type="Proteomes" id="UP000289340"/>
    </source>
</evidence>
<keyword evidence="2" id="KW-1185">Reference proteome</keyword>
<evidence type="ECO:0008006" key="3">
    <source>
        <dbReference type="Google" id="ProtNLM"/>
    </source>
</evidence>
<sequence length="195" mass="21834">MFVSPLRNQWILSRLLRHMKPKTTTRYFIIQVKKHETFLVLLLSISVKKKKKKSCGKGFVHILNAMHSVRFMSSPIGVTVTVPNNARPCNRISCIRVKASMVDSSSDFVKRMELAWSISQQPMPIACTSCNSKGHTECKWCGGTGFFIIGDNVLCEVPSRNTSCVVCRGKGSRCCSDCQGTGFRAKWLKEPPTSK</sequence>
<evidence type="ECO:0000313" key="1">
    <source>
        <dbReference type="EMBL" id="RZB58081.1"/>
    </source>
</evidence>
<name>A0A445GAC5_GLYSO</name>
<organism evidence="1 2">
    <name type="scientific">Glycine soja</name>
    <name type="common">Wild soybean</name>
    <dbReference type="NCBI Taxonomy" id="3848"/>
    <lineage>
        <taxon>Eukaryota</taxon>
        <taxon>Viridiplantae</taxon>
        <taxon>Streptophyta</taxon>
        <taxon>Embryophyta</taxon>
        <taxon>Tracheophyta</taxon>
        <taxon>Spermatophyta</taxon>
        <taxon>Magnoliopsida</taxon>
        <taxon>eudicotyledons</taxon>
        <taxon>Gunneridae</taxon>
        <taxon>Pentapetalae</taxon>
        <taxon>rosids</taxon>
        <taxon>fabids</taxon>
        <taxon>Fabales</taxon>
        <taxon>Fabaceae</taxon>
        <taxon>Papilionoideae</taxon>
        <taxon>50 kb inversion clade</taxon>
        <taxon>NPAAA clade</taxon>
        <taxon>indigoferoid/millettioid clade</taxon>
        <taxon>Phaseoleae</taxon>
        <taxon>Glycine</taxon>
        <taxon>Glycine subgen. Soja</taxon>
    </lineage>
</organism>
<proteinExistence type="predicted"/>
<dbReference type="EMBL" id="QZWG01000017">
    <property type="protein sequence ID" value="RZB58081.1"/>
    <property type="molecule type" value="Genomic_DNA"/>
</dbReference>
<accession>A0A445GAC5</accession>
<dbReference type="InterPro" id="IPR036410">
    <property type="entry name" value="HSP_DnaJ_Cys-rich_dom_sf"/>
</dbReference>
<comment type="caution">
    <text evidence="1">The sequence shown here is derived from an EMBL/GenBank/DDBJ whole genome shotgun (WGS) entry which is preliminary data.</text>
</comment>
<reference evidence="1 2" key="1">
    <citation type="submission" date="2018-09" db="EMBL/GenBank/DDBJ databases">
        <title>A high-quality reference genome of wild soybean provides a powerful tool to mine soybean genomes.</title>
        <authorList>
            <person name="Xie M."/>
            <person name="Chung C.Y.L."/>
            <person name="Li M.-W."/>
            <person name="Wong F.-L."/>
            <person name="Chan T.-F."/>
            <person name="Lam H.-M."/>
        </authorList>
    </citation>
    <scope>NUCLEOTIDE SEQUENCE [LARGE SCALE GENOMIC DNA]</scope>
    <source>
        <strain evidence="2">cv. W05</strain>
        <tissue evidence="1">Hypocotyl of etiolated seedlings</tissue>
    </source>
</reference>
<dbReference type="SUPFAM" id="SSF57938">
    <property type="entry name" value="DnaJ/Hsp40 cysteine-rich domain"/>
    <property type="match status" value="1"/>
</dbReference>
<dbReference type="PANTHER" id="PTHR15852:SF66">
    <property type="entry name" value="OS09G0423700 PROTEIN"/>
    <property type="match status" value="1"/>
</dbReference>
<dbReference type="Proteomes" id="UP000289340">
    <property type="component" value="Chromosome 17"/>
</dbReference>
<dbReference type="PANTHER" id="PTHR15852">
    <property type="entry name" value="PLASTID TRANSCRIPTIONALLY ACTIVE PROTEIN"/>
    <property type="match status" value="1"/>
</dbReference>